<evidence type="ECO:0000313" key="5">
    <source>
        <dbReference type="Proteomes" id="UP000316316"/>
    </source>
</evidence>
<gene>
    <name evidence="3" type="ORF">AUF17_18070</name>
    <name evidence="2" type="ORF">EK398_18010</name>
    <name evidence="1" type="ORF">P7D43_02320</name>
</gene>
<reference evidence="3 5" key="1">
    <citation type="submission" date="2017-10" db="EMBL/GenBank/DDBJ databases">
        <title>FDA dAtabase for Regulatory Grade micrObial Sequences (FDA-ARGOS): Supporting development and validation of Infectious Disease Dx tests.</title>
        <authorList>
            <person name="Campos J."/>
            <person name="Goldberg B."/>
            <person name="Tallon L.J."/>
            <person name="Sadzewicz L."/>
            <person name="Sengamalay N."/>
            <person name="Ott S."/>
            <person name="Godinez A."/>
            <person name="Nagaraj S."/>
            <person name="Vyas G."/>
            <person name="Aluvathingal J."/>
            <person name="Nadendla S."/>
            <person name="Geyer C."/>
            <person name="Nandy P."/>
            <person name="Hobson J."/>
            <person name="Sichtig H."/>
        </authorList>
    </citation>
    <scope>NUCLEOTIDE SEQUENCE [LARGE SCALE GENOMIC DNA]</scope>
    <source>
        <strain evidence="3 5">FDAARGOS_185</strain>
    </source>
</reference>
<evidence type="ECO:0000313" key="1">
    <source>
        <dbReference type="EMBL" id="MDT2401195.1"/>
    </source>
</evidence>
<sequence>MFKLVTVFRTSLGKRQTWSLNNPDPNKSAVEVKDLLQRLTKVKLFHKDGADLFDTVESAKYVKITEITIF</sequence>
<organism evidence="2 4">
    <name type="scientific">Enterococcus avium</name>
    <name type="common">Streptococcus avium</name>
    <dbReference type="NCBI Taxonomy" id="33945"/>
    <lineage>
        <taxon>Bacteria</taxon>
        <taxon>Bacillati</taxon>
        <taxon>Bacillota</taxon>
        <taxon>Bacilli</taxon>
        <taxon>Lactobacillales</taxon>
        <taxon>Enterococcaceae</taxon>
        <taxon>Enterococcus</taxon>
    </lineage>
</organism>
<dbReference type="Proteomes" id="UP000316316">
    <property type="component" value="Unassembled WGS sequence"/>
</dbReference>
<dbReference type="InterPro" id="IPR021321">
    <property type="entry name" value="DUF2922"/>
</dbReference>
<evidence type="ECO:0000313" key="4">
    <source>
        <dbReference type="Proteomes" id="UP000288388"/>
    </source>
</evidence>
<proteinExistence type="predicted"/>
<comment type="caution">
    <text evidence="2">The sequence shown here is derived from an EMBL/GenBank/DDBJ whole genome shotgun (WGS) entry which is preliminary data.</text>
</comment>
<evidence type="ECO:0000313" key="2">
    <source>
        <dbReference type="EMBL" id="RVU92421.1"/>
    </source>
</evidence>
<reference evidence="1" key="3">
    <citation type="submission" date="2023-03" db="EMBL/GenBank/DDBJ databases">
        <authorList>
            <person name="Shen W."/>
            <person name="Cai J."/>
        </authorList>
    </citation>
    <scope>NUCLEOTIDE SEQUENCE</scope>
    <source>
        <strain evidence="1">P33-2</strain>
    </source>
</reference>
<dbReference type="Proteomes" id="UP000288388">
    <property type="component" value="Unassembled WGS sequence"/>
</dbReference>
<dbReference type="RefSeq" id="WP_016178933.1">
    <property type="nucleotide sequence ID" value="NZ_CAAKNX010000029.1"/>
</dbReference>
<accession>A0A2N8PTF9</accession>
<dbReference type="AlphaFoldDB" id="A0A2N8PTF9"/>
<dbReference type="GeneID" id="69570285"/>
<dbReference type="Pfam" id="PF11148">
    <property type="entry name" value="DUF2922"/>
    <property type="match status" value="1"/>
</dbReference>
<evidence type="ECO:0000313" key="3">
    <source>
        <dbReference type="EMBL" id="TRZ28619.1"/>
    </source>
</evidence>
<dbReference type="EMBL" id="JARPWH010000004">
    <property type="protein sequence ID" value="MDT2401195.1"/>
    <property type="molecule type" value="Genomic_DNA"/>
</dbReference>
<dbReference type="EMBL" id="PDXQ01000002">
    <property type="protein sequence ID" value="TRZ28619.1"/>
    <property type="molecule type" value="Genomic_DNA"/>
</dbReference>
<protein>
    <submittedName>
        <fullName evidence="3">DUF2922 domain-containing protein</fullName>
    </submittedName>
    <submittedName>
        <fullName evidence="2">DUF2922 family protein</fullName>
    </submittedName>
</protein>
<name>A0A2N8PTF9_ENTAV</name>
<dbReference type="Proteomes" id="UP001260773">
    <property type="component" value="Unassembled WGS sequence"/>
</dbReference>
<dbReference type="EMBL" id="RYZS01000002">
    <property type="protein sequence ID" value="RVU92421.1"/>
    <property type="molecule type" value="Genomic_DNA"/>
</dbReference>
<reference evidence="2 4" key="2">
    <citation type="submission" date="2018-12" db="EMBL/GenBank/DDBJ databases">
        <title>A novel vanA-carrying plasmid in a clinical isolate of Enterococcus avium.</title>
        <authorList>
            <person name="Bernasconi O.J."/>
            <person name="Luzzaro F."/>
            <person name="Endimiani A."/>
        </authorList>
    </citation>
    <scope>NUCLEOTIDE SEQUENCE [LARGE SCALE GENOMIC DNA]</scope>
    <source>
        <strain evidence="2 4">LC0559/18</strain>
    </source>
</reference>